<evidence type="ECO:0000313" key="3">
    <source>
        <dbReference type="Proteomes" id="UP000001396"/>
    </source>
</evidence>
<gene>
    <name evidence="2" type="ORF">PPL_06559</name>
</gene>
<dbReference type="EMBL" id="ADBJ01000029">
    <property type="protein sequence ID" value="EFA80620.1"/>
    <property type="molecule type" value="Genomic_DNA"/>
</dbReference>
<dbReference type="FunCoup" id="D3BDH6">
    <property type="interactions" value="171"/>
</dbReference>
<accession>D3BDH6</accession>
<dbReference type="InterPro" id="IPR008615">
    <property type="entry name" value="FNIP"/>
</dbReference>
<dbReference type="SMART" id="SM00256">
    <property type="entry name" value="FBOX"/>
    <property type="match status" value="2"/>
</dbReference>
<sequence>MIVNLSHLLLLKIVNYLDNIDKICFSLVSKSLFEERDKYLYFNTDHINILHQIEKEDEEVVTNRYYNGIFKLKSYQSLIQRSLNQKSNCTLTYGTLAYKTDYSIVIFGKDDIITPNITKVCLEEKKEDIFNLNHLKNLYRMITNSNVFSLKGISSLPSALPMNLTSIKFGPEFDEPFLAGYLPPNLKKLKFDLNSSFDYPISAGILPNTLEKLAMNDYFNQRLEPNVLPESLTFLELGSEFTQTLQVGSLPPNLRVLYHFGSSQISDGVLPKSLCTLVDAPFSWIPFIKTLNNLTTLSFNQTDIGNLTIDLSDLPVSLTNLDVGARCHLRSTLPPSIKHLKIHRAQYDIDEIFKDRSQYQLEELSVDALKQESLDNLKIKELILEFRQRKGFLRDIPLGVETLNFGPHFKGARIRKKENAEFPSSLKKFLFQFSATMNVLDFEIPNTVEEVEILHFLIGDSFTSGDKIPNSVKTLTVPFSVFEGLLMFNIPRSVTNICFTTKNGVDLIVRKLYDEKSILIFGQIDGILMAAIKSSPSITISCTIVYHSMIVTLSHLLLSKIVNFLDNIDRIVFTLVCKKWFDDRHRYLYFNTDHINIINQIEKEDKEEAFNDFNSLLTLKSYQSLILRSLKQKNNCTLTFGAPTYKTDYSKSSRKLLLIAFYIDYTILIFY</sequence>
<dbReference type="PANTHER" id="PTHR32134:SF169">
    <property type="entry name" value="FNIP REPEAT-CONTAINING PROTEIN-RELATED"/>
    <property type="match status" value="1"/>
</dbReference>
<dbReference type="Pfam" id="PF05725">
    <property type="entry name" value="FNIP"/>
    <property type="match status" value="2"/>
</dbReference>
<evidence type="ECO:0000313" key="2">
    <source>
        <dbReference type="EMBL" id="EFA80620.1"/>
    </source>
</evidence>
<dbReference type="PANTHER" id="PTHR32134">
    <property type="entry name" value="FNIP REPEAT-CONTAINING PROTEIN"/>
    <property type="match status" value="1"/>
</dbReference>
<dbReference type="Pfam" id="PF00646">
    <property type="entry name" value="F-box"/>
    <property type="match status" value="2"/>
</dbReference>
<name>D3BDH6_HETP5</name>
<dbReference type="InParanoid" id="D3BDH6"/>
<dbReference type="Proteomes" id="UP000001396">
    <property type="component" value="Unassembled WGS sequence"/>
</dbReference>
<keyword evidence="3" id="KW-1185">Reference proteome</keyword>
<dbReference type="RefSeq" id="XP_020432740.1">
    <property type="nucleotide sequence ID" value="XM_020577413.1"/>
</dbReference>
<comment type="caution">
    <text evidence="2">The sequence shown here is derived from an EMBL/GenBank/DDBJ whole genome shotgun (WGS) entry which is preliminary data.</text>
</comment>
<organism evidence="2 3">
    <name type="scientific">Heterostelium pallidum (strain ATCC 26659 / Pp 5 / PN500)</name>
    <name type="common">Cellular slime mold</name>
    <name type="synonym">Polysphondylium pallidum</name>
    <dbReference type="NCBI Taxonomy" id="670386"/>
    <lineage>
        <taxon>Eukaryota</taxon>
        <taxon>Amoebozoa</taxon>
        <taxon>Evosea</taxon>
        <taxon>Eumycetozoa</taxon>
        <taxon>Dictyostelia</taxon>
        <taxon>Acytosteliales</taxon>
        <taxon>Acytosteliaceae</taxon>
        <taxon>Heterostelium</taxon>
    </lineage>
</organism>
<dbReference type="InterPro" id="IPR051251">
    <property type="entry name" value="STK_FNIP-Repeat"/>
</dbReference>
<feature type="domain" description="F-box" evidence="1">
    <location>
        <begin position="553"/>
        <end position="592"/>
    </location>
</feature>
<protein>
    <recommendedName>
        <fullName evidence="1">F-box domain-containing protein</fullName>
    </recommendedName>
</protein>
<dbReference type="InterPro" id="IPR001810">
    <property type="entry name" value="F-box_dom"/>
</dbReference>
<evidence type="ECO:0000259" key="1">
    <source>
        <dbReference type="SMART" id="SM00256"/>
    </source>
</evidence>
<proteinExistence type="predicted"/>
<dbReference type="GeneID" id="31362041"/>
<reference evidence="2 3" key="1">
    <citation type="journal article" date="2011" name="Genome Res.">
        <title>Phylogeny-wide analysis of social amoeba genomes highlights ancient origins for complex intercellular communication.</title>
        <authorList>
            <person name="Heidel A.J."/>
            <person name="Lawal H.M."/>
            <person name="Felder M."/>
            <person name="Schilde C."/>
            <person name="Helps N.R."/>
            <person name="Tunggal B."/>
            <person name="Rivero F."/>
            <person name="John U."/>
            <person name="Schleicher M."/>
            <person name="Eichinger L."/>
            <person name="Platzer M."/>
            <person name="Noegel A.A."/>
            <person name="Schaap P."/>
            <person name="Gloeckner G."/>
        </authorList>
    </citation>
    <scope>NUCLEOTIDE SEQUENCE [LARGE SCALE GENOMIC DNA]</scope>
    <source>
        <strain evidence="3">ATCC 26659 / Pp 5 / PN500</strain>
    </source>
</reference>
<dbReference type="SUPFAM" id="SSF52058">
    <property type="entry name" value="L domain-like"/>
    <property type="match status" value="1"/>
</dbReference>
<dbReference type="AlphaFoldDB" id="D3BDH6"/>
<feature type="domain" description="F-box" evidence="1">
    <location>
        <begin position="5"/>
        <end position="44"/>
    </location>
</feature>